<evidence type="ECO:0000256" key="1">
    <source>
        <dbReference type="ARBA" id="ARBA00004401"/>
    </source>
</evidence>
<gene>
    <name evidence="19" type="ORF">KHLLAP_LOCUS6199</name>
</gene>
<evidence type="ECO:0000256" key="15">
    <source>
        <dbReference type="ARBA" id="ARBA00041260"/>
    </source>
</evidence>
<dbReference type="PANTHER" id="PTHR31297">
    <property type="entry name" value="GLUCAN ENDO-1,6-BETA-GLUCOSIDASE B"/>
    <property type="match status" value="1"/>
</dbReference>
<name>A0AAI8YI95_9PEZI</name>
<dbReference type="InterPro" id="IPR050386">
    <property type="entry name" value="Glycosyl_hydrolase_5"/>
</dbReference>
<evidence type="ECO:0000256" key="5">
    <source>
        <dbReference type="ARBA" id="ARBA00022801"/>
    </source>
</evidence>
<evidence type="ECO:0000313" key="19">
    <source>
        <dbReference type="EMBL" id="CAJ2505731.1"/>
    </source>
</evidence>
<feature type="chain" id="PRO_5042562070" description="glucan 1,3-beta-glucosidase" evidence="17">
    <location>
        <begin position="22"/>
        <end position="394"/>
    </location>
</feature>
<accession>A0AAI8YI95</accession>
<evidence type="ECO:0000256" key="8">
    <source>
        <dbReference type="ARBA" id="ARBA00023136"/>
    </source>
</evidence>
<dbReference type="Gene3D" id="3.20.20.80">
    <property type="entry name" value="Glycosidases"/>
    <property type="match status" value="1"/>
</dbReference>
<dbReference type="AlphaFoldDB" id="A0AAI8YI95"/>
<proteinExistence type="inferred from homology"/>
<keyword evidence="3" id="KW-1003">Cell membrane</keyword>
<dbReference type="GO" id="GO:0071555">
    <property type="term" value="P:cell wall organization"/>
    <property type="evidence" value="ECO:0007669"/>
    <property type="project" value="UniProtKB-KW"/>
</dbReference>
<evidence type="ECO:0000259" key="18">
    <source>
        <dbReference type="Pfam" id="PF00150"/>
    </source>
</evidence>
<dbReference type="EC" id="3.2.1.58" evidence="14"/>
<dbReference type="InterPro" id="IPR017853">
    <property type="entry name" value="GH"/>
</dbReference>
<keyword evidence="8" id="KW-0472">Membrane</keyword>
<evidence type="ECO:0000256" key="6">
    <source>
        <dbReference type="ARBA" id="ARBA00022968"/>
    </source>
</evidence>
<evidence type="ECO:0000256" key="7">
    <source>
        <dbReference type="ARBA" id="ARBA00022989"/>
    </source>
</evidence>
<evidence type="ECO:0000313" key="20">
    <source>
        <dbReference type="Proteomes" id="UP001295740"/>
    </source>
</evidence>
<comment type="subcellular location">
    <subcellularLocation>
        <location evidence="1">Cell membrane</location>
        <topology evidence="1">Single-pass type II membrane protein</topology>
    </subcellularLocation>
</comment>
<keyword evidence="20" id="KW-1185">Reference proteome</keyword>
<comment type="similarity">
    <text evidence="2 16">Belongs to the glycosyl hydrolase 5 (cellulase A) family.</text>
</comment>
<dbReference type="Proteomes" id="UP001295740">
    <property type="component" value="Unassembled WGS sequence"/>
</dbReference>
<dbReference type="GO" id="GO:0005886">
    <property type="term" value="C:plasma membrane"/>
    <property type="evidence" value="ECO:0007669"/>
    <property type="project" value="UniProtKB-SubCell"/>
</dbReference>
<keyword evidence="9" id="KW-0325">Glycoprotein</keyword>
<organism evidence="19 20">
    <name type="scientific">Anthostomella pinea</name>
    <dbReference type="NCBI Taxonomy" id="933095"/>
    <lineage>
        <taxon>Eukaryota</taxon>
        <taxon>Fungi</taxon>
        <taxon>Dikarya</taxon>
        <taxon>Ascomycota</taxon>
        <taxon>Pezizomycotina</taxon>
        <taxon>Sordariomycetes</taxon>
        <taxon>Xylariomycetidae</taxon>
        <taxon>Xylariales</taxon>
        <taxon>Xylariaceae</taxon>
        <taxon>Anthostomella</taxon>
    </lineage>
</organism>
<protein>
    <recommendedName>
        <fullName evidence="14">glucan 1,3-beta-glucosidase</fullName>
        <ecNumber evidence="14">3.2.1.58</ecNumber>
    </recommendedName>
    <alternativeName>
        <fullName evidence="15">Exo-1,3-beta-glucanase D</fullName>
    </alternativeName>
</protein>
<dbReference type="SUPFAM" id="SSF51445">
    <property type="entry name" value="(Trans)glycosidases"/>
    <property type="match status" value="1"/>
</dbReference>
<evidence type="ECO:0000256" key="17">
    <source>
        <dbReference type="SAM" id="SignalP"/>
    </source>
</evidence>
<comment type="caution">
    <text evidence="19">The sequence shown here is derived from an EMBL/GenBank/DDBJ whole genome shotgun (WGS) entry which is preliminary data.</text>
</comment>
<evidence type="ECO:0000256" key="10">
    <source>
        <dbReference type="ARBA" id="ARBA00023295"/>
    </source>
</evidence>
<dbReference type="PANTHER" id="PTHR31297:SF34">
    <property type="entry name" value="GLUCAN 1,3-BETA-GLUCOSIDASE 2"/>
    <property type="match status" value="1"/>
</dbReference>
<keyword evidence="5 16" id="KW-0378">Hydrolase</keyword>
<evidence type="ECO:0000256" key="9">
    <source>
        <dbReference type="ARBA" id="ARBA00023180"/>
    </source>
</evidence>
<keyword evidence="11" id="KW-0961">Cell wall biogenesis/degradation</keyword>
<dbReference type="GO" id="GO:0009251">
    <property type="term" value="P:glucan catabolic process"/>
    <property type="evidence" value="ECO:0007669"/>
    <property type="project" value="TreeGrafter"/>
</dbReference>
<comment type="function">
    <text evidence="13">Glucosidase involved in the degradation of cellulosic biomass. Active on lichenan.</text>
</comment>
<dbReference type="Pfam" id="PF00150">
    <property type="entry name" value="Cellulase"/>
    <property type="match status" value="1"/>
</dbReference>
<keyword evidence="10 16" id="KW-0326">Glycosidase</keyword>
<reference evidence="19" key="1">
    <citation type="submission" date="2023-10" db="EMBL/GenBank/DDBJ databases">
        <authorList>
            <person name="Hackl T."/>
        </authorList>
    </citation>
    <scope>NUCLEOTIDE SEQUENCE</scope>
</reference>
<evidence type="ECO:0000256" key="14">
    <source>
        <dbReference type="ARBA" id="ARBA00038929"/>
    </source>
</evidence>
<dbReference type="GO" id="GO:0004338">
    <property type="term" value="F:glucan exo-1,3-beta-glucosidase activity"/>
    <property type="evidence" value="ECO:0007669"/>
    <property type="project" value="UniProtKB-EC"/>
</dbReference>
<feature type="signal peptide" evidence="17">
    <location>
        <begin position="1"/>
        <end position="21"/>
    </location>
</feature>
<evidence type="ECO:0000256" key="13">
    <source>
        <dbReference type="ARBA" id="ARBA00037126"/>
    </source>
</evidence>
<evidence type="ECO:0000256" key="11">
    <source>
        <dbReference type="ARBA" id="ARBA00023316"/>
    </source>
</evidence>
<sequence>MLSKFTTTALIALSGAWVAESRPAESSTTPARNSRRWLPGSDKIRGVNLGSHFIIEKWMAGDEWNTMGCGDTNDEWSCVQALGQDAADIKNLGLNTVRIPVGFWINEDLVNDGEYYPKGGLEYLDYIVGNCTEAGLYVIMDLHGGPGVQTPNQQFTGHSVSTPGFYTADNYERAYKFLEWMTERVHTNSAYYNVGMIEVINEPVQSGSYPSEAADMIANYYPTAWSRIRAREDQLSVTDSNRVHIQMMATAWGSGDPSSSLTDQTFAAYDDHRYLKWDTSVTATQEGYISAACSDNRGGDDIIIGEWSISVADDVQYNAEFDIKDTDANNAWYKDFWAAQAQAFERSGGWIFWSWKCNYEISGFNEWRWCCQSAAAAGIIPQDASSAASISPCS</sequence>
<dbReference type="EMBL" id="CAUWAG010000007">
    <property type="protein sequence ID" value="CAJ2505731.1"/>
    <property type="molecule type" value="Genomic_DNA"/>
</dbReference>
<evidence type="ECO:0000256" key="3">
    <source>
        <dbReference type="ARBA" id="ARBA00022475"/>
    </source>
</evidence>
<dbReference type="GO" id="GO:0005576">
    <property type="term" value="C:extracellular region"/>
    <property type="evidence" value="ECO:0007669"/>
    <property type="project" value="TreeGrafter"/>
</dbReference>
<keyword evidence="4" id="KW-0812">Transmembrane</keyword>
<dbReference type="GO" id="GO:0009986">
    <property type="term" value="C:cell surface"/>
    <property type="evidence" value="ECO:0007669"/>
    <property type="project" value="TreeGrafter"/>
</dbReference>
<comment type="catalytic activity">
    <reaction evidence="12">
        <text>Successive hydrolysis of beta-D-glucose units from the non-reducing ends of (1-&gt;3)-beta-D-glucans, releasing alpha-glucose.</text>
        <dbReference type="EC" id="3.2.1.58"/>
    </reaction>
</comment>
<evidence type="ECO:0000256" key="16">
    <source>
        <dbReference type="RuleBase" id="RU361153"/>
    </source>
</evidence>
<keyword evidence="7" id="KW-1133">Transmembrane helix</keyword>
<keyword evidence="17" id="KW-0732">Signal</keyword>
<dbReference type="InterPro" id="IPR001547">
    <property type="entry name" value="Glyco_hydro_5"/>
</dbReference>
<feature type="domain" description="Glycoside hydrolase family 5" evidence="18">
    <location>
        <begin position="73"/>
        <end position="356"/>
    </location>
</feature>
<keyword evidence="6" id="KW-0735">Signal-anchor</keyword>
<evidence type="ECO:0000256" key="12">
    <source>
        <dbReference type="ARBA" id="ARBA00036824"/>
    </source>
</evidence>
<evidence type="ECO:0000256" key="4">
    <source>
        <dbReference type="ARBA" id="ARBA00022692"/>
    </source>
</evidence>
<evidence type="ECO:0000256" key="2">
    <source>
        <dbReference type="ARBA" id="ARBA00005641"/>
    </source>
</evidence>